<name>W7X8K8_TETTS</name>
<proteinExistence type="predicted"/>
<dbReference type="AlphaFoldDB" id="W7X8K8"/>
<dbReference type="EMBL" id="GG662649">
    <property type="protein sequence ID" value="EWS73687.1"/>
    <property type="molecule type" value="Genomic_DNA"/>
</dbReference>
<protein>
    <submittedName>
        <fullName evidence="1">Uncharacterized protein</fullName>
    </submittedName>
</protein>
<dbReference type="InParanoid" id="W7X8K8"/>
<organism evidence="1 2">
    <name type="scientific">Tetrahymena thermophila (strain SB210)</name>
    <dbReference type="NCBI Taxonomy" id="312017"/>
    <lineage>
        <taxon>Eukaryota</taxon>
        <taxon>Sar</taxon>
        <taxon>Alveolata</taxon>
        <taxon>Ciliophora</taxon>
        <taxon>Intramacronucleata</taxon>
        <taxon>Oligohymenophorea</taxon>
        <taxon>Hymenostomatida</taxon>
        <taxon>Tetrahymenina</taxon>
        <taxon>Tetrahymenidae</taxon>
        <taxon>Tetrahymena</taxon>
    </lineage>
</organism>
<sequence length="199" mass="23982">MTLKIKRVDLRYNQLSQNPHLYNLTKKQTKIQLIITIWIKIQIITKQYNQLILSTKLLMYKTSHKLILKNKQIGKQIEEKGTLFFLKAFTRVVIVYNLHSQAVKTSKKLNNNYLKQIYITQTKTQIVRIEKESQNIILIFSRTYLILIQKDKNETNQIQKRFQIFIIQRLQMNFKILQQLIVSFYFQHNQYISVTFILN</sequence>
<gene>
    <name evidence="1" type="ORF">TTHERM_001473460</name>
</gene>
<reference evidence="2" key="1">
    <citation type="journal article" date="2006" name="PLoS Biol.">
        <title>Macronuclear genome sequence of the ciliate Tetrahymena thermophila, a model eukaryote.</title>
        <authorList>
            <person name="Eisen J.A."/>
            <person name="Coyne R.S."/>
            <person name="Wu M."/>
            <person name="Wu D."/>
            <person name="Thiagarajan M."/>
            <person name="Wortman J.R."/>
            <person name="Badger J.H."/>
            <person name="Ren Q."/>
            <person name="Amedeo P."/>
            <person name="Jones K.M."/>
            <person name="Tallon L.J."/>
            <person name="Delcher A.L."/>
            <person name="Salzberg S.L."/>
            <person name="Silva J.C."/>
            <person name="Haas B.J."/>
            <person name="Majoros W.H."/>
            <person name="Farzad M."/>
            <person name="Carlton J.M."/>
            <person name="Smith R.K. Jr."/>
            <person name="Garg J."/>
            <person name="Pearlman R.E."/>
            <person name="Karrer K.M."/>
            <person name="Sun L."/>
            <person name="Manning G."/>
            <person name="Elde N.C."/>
            <person name="Turkewitz A.P."/>
            <person name="Asai D.J."/>
            <person name="Wilkes D.E."/>
            <person name="Wang Y."/>
            <person name="Cai H."/>
            <person name="Collins K."/>
            <person name="Stewart B.A."/>
            <person name="Lee S.R."/>
            <person name="Wilamowska K."/>
            <person name="Weinberg Z."/>
            <person name="Ruzzo W.L."/>
            <person name="Wloga D."/>
            <person name="Gaertig J."/>
            <person name="Frankel J."/>
            <person name="Tsao C.-C."/>
            <person name="Gorovsky M.A."/>
            <person name="Keeling P.J."/>
            <person name="Waller R.F."/>
            <person name="Patron N.J."/>
            <person name="Cherry J.M."/>
            <person name="Stover N.A."/>
            <person name="Krieger C.J."/>
            <person name="del Toro C."/>
            <person name="Ryder H.F."/>
            <person name="Williamson S.C."/>
            <person name="Barbeau R.A."/>
            <person name="Hamilton E.P."/>
            <person name="Orias E."/>
        </authorList>
    </citation>
    <scope>NUCLEOTIDE SEQUENCE [LARGE SCALE GENOMIC DNA]</scope>
    <source>
        <strain evidence="2">SB210</strain>
    </source>
</reference>
<dbReference type="RefSeq" id="XP_012653817.1">
    <property type="nucleotide sequence ID" value="XM_012798363.1"/>
</dbReference>
<evidence type="ECO:0000313" key="2">
    <source>
        <dbReference type="Proteomes" id="UP000009168"/>
    </source>
</evidence>
<dbReference type="GeneID" id="24442381"/>
<keyword evidence="2" id="KW-1185">Reference proteome</keyword>
<accession>W7X8K8</accession>
<dbReference type="KEGG" id="tet:TTHERM_001473460"/>
<evidence type="ECO:0000313" key="1">
    <source>
        <dbReference type="EMBL" id="EWS73687.1"/>
    </source>
</evidence>
<dbReference type="Proteomes" id="UP000009168">
    <property type="component" value="Unassembled WGS sequence"/>
</dbReference>